<accession>A0AA36LTX8</accession>
<evidence type="ECO:0000256" key="9">
    <source>
        <dbReference type="PIRSR" id="PIRSR000726-1"/>
    </source>
</evidence>
<evidence type="ECO:0000313" key="14">
    <source>
        <dbReference type="EMBL" id="CNI40486.1"/>
    </source>
</evidence>
<dbReference type="Gene3D" id="1.20.120.1320">
    <property type="entry name" value="Aspartokinase, catalytic domain"/>
    <property type="match status" value="1"/>
</dbReference>
<dbReference type="Proteomes" id="UP000040841">
    <property type="component" value="Unassembled WGS sequence"/>
</dbReference>
<dbReference type="FunFam" id="3.30.70.260:FF:000017">
    <property type="entry name" value="Aspartokinase"/>
    <property type="match status" value="1"/>
</dbReference>
<organism evidence="14 15">
    <name type="scientific">Yersinia mollaretii</name>
    <dbReference type="NCBI Taxonomy" id="33060"/>
    <lineage>
        <taxon>Bacteria</taxon>
        <taxon>Pseudomonadati</taxon>
        <taxon>Pseudomonadota</taxon>
        <taxon>Gammaproteobacteria</taxon>
        <taxon>Enterobacterales</taxon>
        <taxon>Yersiniaceae</taxon>
        <taxon>Yersinia</taxon>
    </lineage>
</organism>
<dbReference type="InterPro" id="IPR001341">
    <property type="entry name" value="Asp_kinase"/>
</dbReference>
<dbReference type="CDD" id="cd04917">
    <property type="entry name" value="ACT_AKiii-LysC-EC_2"/>
    <property type="match status" value="1"/>
</dbReference>
<feature type="binding site" evidence="9">
    <location>
        <position position="131"/>
    </location>
    <ligand>
        <name>substrate</name>
    </ligand>
</feature>
<gene>
    <name evidence="14" type="primary">lysC</name>
    <name evidence="14" type="ORF">ERS008502_03143</name>
</gene>
<feature type="domain" description="Aspartate/glutamate/uridylate kinase" evidence="12">
    <location>
        <begin position="16"/>
        <end position="289"/>
    </location>
</feature>
<protein>
    <recommendedName>
        <fullName evidence="10">Aspartokinase</fullName>
        <ecNumber evidence="10">2.7.2.4</ecNumber>
    </recommendedName>
</protein>
<reference evidence="14 15" key="1">
    <citation type="submission" date="2015-03" db="EMBL/GenBank/DDBJ databases">
        <authorList>
            <consortium name="Pathogen Informatics"/>
            <person name="Murphy D."/>
        </authorList>
    </citation>
    <scope>NUCLEOTIDE SEQUENCE [LARGE SCALE GENOMIC DNA]</scope>
    <source>
        <strain evidence="14 15">FE82747</strain>
    </source>
</reference>
<feature type="binding site" evidence="9">
    <location>
        <begin position="269"/>
        <end position="270"/>
    </location>
    <ligand>
        <name>ATP</name>
        <dbReference type="ChEBI" id="CHEBI:30616"/>
    </ligand>
</feature>
<comment type="pathway">
    <text evidence="11">Amino-acid biosynthesis; L-threonine biosynthesis; L-threonine from L-aspartate: step 1/5.</text>
</comment>
<dbReference type="GO" id="GO:0009089">
    <property type="term" value="P:lysine biosynthetic process via diaminopimelate"/>
    <property type="evidence" value="ECO:0007669"/>
    <property type="project" value="InterPro"/>
</dbReference>
<dbReference type="GO" id="GO:0005829">
    <property type="term" value="C:cytosol"/>
    <property type="evidence" value="ECO:0007669"/>
    <property type="project" value="TreeGrafter"/>
</dbReference>
<dbReference type="Pfam" id="PF22468">
    <property type="entry name" value="ACT_9"/>
    <property type="match status" value="1"/>
</dbReference>
<feature type="binding site" evidence="9">
    <location>
        <begin position="233"/>
        <end position="234"/>
    </location>
    <ligand>
        <name>ATP</name>
        <dbReference type="ChEBI" id="CHEBI:30616"/>
    </ligand>
</feature>
<dbReference type="GO" id="GO:0005524">
    <property type="term" value="F:ATP binding"/>
    <property type="evidence" value="ECO:0007669"/>
    <property type="project" value="UniProtKB-KW"/>
</dbReference>
<name>A0AA36LTX8_YERMO</name>
<comment type="similarity">
    <text evidence="2 10">Belongs to the aspartokinase family.</text>
</comment>
<dbReference type="PROSITE" id="PS00324">
    <property type="entry name" value="ASPARTOKINASE"/>
    <property type="match status" value="1"/>
</dbReference>
<keyword evidence="3 10" id="KW-0808">Transferase</keyword>
<feature type="binding site" evidence="9">
    <location>
        <position position="57"/>
    </location>
    <ligand>
        <name>substrate</name>
    </ligand>
</feature>
<dbReference type="Pfam" id="PF00696">
    <property type="entry name" value="AA_kinase"/>
    <property type="match status" value="1"/>
</dbReference>
<feature type="binding site" evidence="9">
    <location>
        <position position="244"/>
    </location>
    <ligand>
        <name>ATP</name>
        <dbReference type="ChEBI" id="CHEBI:30616"/>
    </ligand>
</feature>
<keyword evidence="6 9" id="KW-0067">ATP-binding</keyword>
<keyword evidence="7" id="KW-0457">Lysine biosynthesis</keyword>
<keyword evidence="11" id="KW-0028">Amino-acid biosynthesis</keyword>
<comment type="catalytic activity">
    <reaction evidence="8 10">
        <text>L-aspartate + ATP = 4-phospho-L-aspartate + ADP</text>
        <dbReference type="Rhea" id="RHEA:23776"/>
        <dbReference type="ChEBI" id="CHEBI:29991"/>
        <dbReference type="ChEBI" id="CHEBI:30616"/>
        <dbReference type="ChEBI" id="CHEBI:57535"/>
        <dbReference type="ChEBI" id="CHEBI:456216"/>
        <dbReference type="EC" id="2.7.2.4"/>
    </reaction>
</comment>
<dbReference type="EMBL" id="CQBM01000009">
    <property type="protein sequence ID" value="CNI40486.1"/>
    <property type="molecule type" value="Genomic_DNA"/>
</dbReference>
<dbReference type="Gene3D" id="3.30.70.260">
    <property type="match status" value="2"/>
</dbReference>
<evidence type="ECO:0000256" key="6">
    <source>
        <dbReference type="ARBA" id="ARBA00022840"/>
    </source>
</evidence>
<dbReference type="InterPro" id="IPR018042">
    <property type="entry name" value="Aspartate_kinase_CS"/>
</dbReference>
<dbReference type="InterPro" id="IPR036393">
    <property type="entry name" value="AceGlu_kinase-like_sf"/>
</dbReference>
<evidence type="ECO:0000256" key="2">
    <source>
        <dbReference type="ARBA" id="ARBA00010122"/>
    </source>
</evidence>
<feature type="domain" description="Aspartokinase ACT" evidence="13">
    <location>
        <begin position="401"/>
        <end position="458"/>
    </location>
</feature>
<comment type="pathway">
    <text evidence="11">Amino-acid biosynthesis; L-methionine biosynthesis via de novo pathway; L-homoserine from L-aspartate: step 1/3.</text>
</comment>
<dbReference type="NCBIfam" id="TIGR00656">
    <property type="entry name" value="asp_kin_monofn"/>
    <property type="match status" value="1"/>
</dbReference>
<evidence type="ECO:0000259" key="13">
    <source>
        <dbReference type="Pfam" id="PF22468"/>
    </source>
</evidence>
<keyword evidence="5 10" id="KW-0418">Kinase</keyword>
<evidence type="ECO:0000256" key="5">
    <source>
        <dbReference type="ARBA" id="ARBA00022777"/>
    </source>
</evidence>
<evidence type="ECO:0000256" key="3">
    <source>
        <dbReference type="ARBA" id="ARBA00022679"/>
    </source>
</evidence>
<dbReference type="NCBIfam" id="NF006570">
    <property type="entry name" value="PRK09084.1"/>
    <property type="match status" value="1"/>
</dbReference>
<dbReference type="AlphaFoldDB" id="A0AA36LTX8"/>
<feature type="binding site" evidence="9">
    <location>
        <position position="239"/>
    </location>
    <ligand>
        <name>ATP</name>
        <dbReference type="ChEBI" id="CHEBI:30616"/>
    </ligand>
</feature>
<dbReference type="GO" id="GO:0004072">
    <property type="term" value="F:aspartate kinase activity"/>
    <property type="evidence" value="ECO:0007669"/>
    <property type="project" value="UniProtKB-EC"/>
</dbReference>
<comment type="pathway">
    <text evidence="1 11">Amino-acid biosynthesis; L-lysine biosynthesis via DAP pathway; (S)-tetrahydrodipicolinate from L-aspartate: step 1/4.</text>
</comment>
<dbReference type="FunFam" id="3.30.70.260:FF:000023">
    <property type="entry name" value="Aspartokinase"/>
    <property type="match status" value="1"/>
</dbReference>
<dbReference type="RefSeq" id="WP_049678987.1">
    <property type="nucleotide sequence ID" value="NZ_CABMMJ010000009.1"/>
</dbReference>
<dbReference type="InterPro" id="IPR054352">
    <property type="entry name" value="ACT_Aspartokinase"/>
</dbReference>
<evidence type="ECO:0000256" key="1">
    <source>
        <dbReference type="ARBA" id="ARBA00004766"/>
    </source>
</evidence>
<evidence type="ECO:0000256" key="8">
    <source>
        <dbReference type="ARBA" id="ARBA00047872"/>
    </source>
</evidence>
<dbReference type="PIRSF" id="PIRSF000726">
    <property type="entry name" value="Asp_kin"/>
    <property type="match status" value="1"/>
</dbReference>
<dbReference type="EC" id="2.7.2.4" evidence="10"/>
<evidence type="ECO:0000259" key="12">
    <source>
        <dbReference type="Pfam" id="PF00696"/>
    </source>
</evidence>
<dbReference type="PANTHER" id="PTHR21499">
    <property type="entry name" value="ASPARTATE KINASE"/>
    <property type="match status" value="1"/>
</dbReference>
<evidence type="ECO:0000256" key="10">
    <source>
        <dbReference type="RuleBase" id="RU003448"/>
    </source>
</evidence>
<proteinExistence type="inferred from homology"/>
<evidence type="ECO:0000313" key="15">
    <source>
        <dbReference type="Proteomes" id="UP000040841"/>
    </source>
</evidence>
<keyword evidence="4 9" id="KW-0547">Nucleotide-binding</keyword>
<dbReference type="SUPFAM" id="SSF53633">
    <property type="entry name" value="Carbamate kinase-like"/>
    <property type="match status" value="1"/>
</dbReference>
<evidence type="ECO:0000256" key="7">
    <source>
        <dbReference type="ARBA" id="ARBA00023154"/>
    </source>
</evidence>
<dbReference type="NCBIfam" id="TIGR00657">
    <property type="entry name" value="asp_kinases"/>
    <property type="match status" value="1"/>
</dbReference>
<feature type="binding site" evidence="9">
    <location>
        <begin position="20"/>
        <end position="23"/>
    </location>
    <ligand>
        <name>ATP</name>
        <dbReference type="ChEBI" id="CHEBI:30616"/>
    </ligand>
</feature>
<dbReference type="InterPro" id="IPR001048">
    <property type="entry name" value="Asp/Glu/Uridylate_kinase"/>
</dbReference>
<comment type="caution">
    <text evidence="14">The sequence shown here is derived from an EMBL/GenBank/DDBJ whole genome shotgun (WGS) entry which is preliminary data.</text>
</comment>
<dbReference type="InterPro" id="IPR042199">
    <property type="entry name" value="AsparK_Bifunc_asparK/hSer_DH"/>
</dbReference>
<dbReference type="GO" id="GO:0009090">
    <property type="term" value="P:homoserine biosynthetic process"/>
    <property type="evidence" value="ECO:0007669"/>
    <property type="project" value="TreeGrafter"/>
</dbReference>
<dbReference type="PANTHER" id="PTHR21499:SF59">
    <property type="entry name" value="ASPARTOKINASE"/>
    <property type="match status" value="1"/>
</dbReference>
<dbReference type="SUPFAM" id="SSF55021">
    <property type="entry name" value="ACT-like"/>
    <property type="match status" value="2"/>
</dbReference>
<dbReference type="Gene3D" id="3.40.1160.10">
    <property type="entry name" value="Acetylglutamate kinase-like"/>
    <property type="match status" value="1"/>
</dbReference>
<dbReference type="InterPro" id="IPR005260">
    <property type="entry name" value="Asp_kin_monofn"/>
</dbReference>
<dbReference type="InterPro" id="IPR045865">
    <property type="entry name" value="ACT-like_dom_sf"/>
</dbReference>
<evidence type="ECO:0000256" key="4">
    <source>
        <dbReference type="ARBA" id="ARBA00022741"/>
    </source>
</evidence>
<evidence type="ECO:0000256" key="11">
    <source>
        <dbReference type="RuleBase" id="RU004249"/>
    </source>
</evidence>
<sequence>MISAMQQQTNRTPSATVVAKFGGTSVADFDAMSRSADVVLSNPDVRLVILSASAGITNLLVALADGCEPEQREQHVDEIRRIQDTILAKLADPVVIREEIDRLLENIAMLSEAASLATSAALTDELVSHGELMSTLLFVELLRQRQVAVEWFDVRKIMRTNDRFGRAEPDTTLLAELAQAQLAPRIQHAIIVTQGFIGSESKGRTTTLGRGGSDYTAALLGEALNVSRIDIWTDVPGIYTTDPRVVPSAKRIDKIAFEEAAEMATFGAKVLHPATLLPAVRSDIPVFVGSSRDPAAGGTLVCNETENPPLFRALALRRNQTLVTLHSLNMLHARGFLAEVFNILARHNISVDLITTSEVSVALTLDTTGSTSTAGSLLTTSLLTELSSLCRVEVEEGLALVAIIGNNLSQSCGVGKEVFGVLDPFNIRMICYGASSHNLCFLIPGSDAEKVVQTLHHNLFE</sequence>
<dbReference type="InterPro" id="IPR047962">
    <property type="entry name" value="LysC_ACT_2"/>
</dbReference>